<evidence type="ECO:0000313" key="1">
    <source>
        <dbReference type="EMBL" id="GAI69977.1"/>
    </source>
</evidence>
<proteinExistence type="predicted"/>
<comment type="caution">
    <text evidence="1">The sequence shown here is derived from an EMBL/GenBank/DDBJ whole genome shotgun (WGS) entry which is preliminary data.</text>
</comment>
<dbReference type="AlphaFoldDB" id="X1QN86"/>
<feature type="non-terminal residue" evidence="1">
    <location>
        <position position="1"/>
    </location>
</feature>
<organism evidence="1">
    <name type="scientific">marine sediment metagenome</name>
    <dbReference type="NCBI Taxonomy" id="412755"/>
    <lineage>
        <taxon>unclassified sequences</taxon>
        <taxon>metagenomes</taxon>
        <taxon>ecological metagenomes</taxon>
    </lineage>
</organism>
<accession>X1QN86</accession>
<dbReference type="EMBL" id="BARV01045551">
    <property type="protein sequence ID" value="GAI69977.1"/>
    <property type="molecule type" value="Genomic_DNA"/>
</dbReference>
<gene>
    <name evidence="1" type="ORF">S06H3_66648</name>
</gene>
<protein>
    <submittedName>
        <fullName evidence="1">Uncharacterized protein</fullName>
    </submittedName>
</protein>
<sequence>DFNLPPLPLLAPHKIDGSALEDLVEAYLADKGPLGKATMESSP</sequence>
<reference evidence="1" key="1">
    <citation type="journal article" date="2014" name="Front. Microbiol.">
        <title>High frequency of phylogenetically diverse reductive dehalogenase-homologous genes in deep subseafloor sedimentary metagenomes.</title>
        <authorList>
            <person name="Kawai M."/>
            <person name="Futagami T."/>
            <person name="Toyoda A."/>
            <person name="Takaki Y."/>
            <person name="Nishi S."/>
            <person name="Hori S."/>
            <person name="Arai W."/>
            <person name="Tsubouchi T."/>
            <person name="Morono Y."/>
            <person name="Uchiyama I."/>
            <person name="Ito T."/>
            <person name="Fujiyama A."/>
            <person name="Inagaki F."/>
            <person name="Takami H."/>
        </authorList>
    </citation>
    <scope>NUCLEOTIDE SEQUENCE</scope>
    <source>
        <strain evidence="1">Expedition CK06-06</strain>
    </source>
</reference>
<name>X1QN86_9ZZZZ</name>